<gene>
    <name evidence="4" type="primary">LOC104590549</name>
</gene>
<evidence type="ECO:0000259" key="2">
    <source>
        <dbReference type="Pfam" id="PF07727"/>
    </source>
</evidence>
<dbReference type="InParanoid" id="A0A1U7Z5H9"/>
<protein>
    <submittedName>
        <fullName evidence="4">Uncharacterized protein LOC104590549</fullName>
    </submittedName>
</protein>
<dbReference type="OMA" id="ETIEWES"/>
<keyword evidence="3" id="KW-1185">Reference proteome</keyword>
<feature type="domain" description="Reverse transcriptase Ty1/copia-type" evidence="2">
    <location>
        <begin position="317"/>
        <end position="400"/>
    </location>
</feature>
<dbReference type="InterPro" id="IPR013103">
    <property type="entry name" value="RVT_2"/>
</dbReference>
<sequence length="402" mass="45595">MAIGGRGKLGYVTRDKRTSKEDISHPKWVQEIYLVMTWLCNSILPHISQNYLWTKTAKEIWDSMKETYSQPLNVARAYELKCEVKNLKQRERPVSVYFATLKSLWHEIDHLETIEWESQKDAATYIKLIETNRVFEFLAGLNSDFDITRQQLLTRESVILSQTYSLVHSEESRRKVMLSFQPTKAALAVAKFMAGGEKEKEVKKEDKRDSFCDHCKKPKHTRDTCWKLHPHLMPARLRNKKGSANTATTTDSTSSSSTRTTSLDALAAVRAALTQLEKEAGIFGSTSQSSATTPSQPNSALAHTSTRATACHASVPEEGKKVYLLKKALYGLKQSPRAWFDRFILALNKFGYIQAQSDHTLFFKKTGHSLTLLTVYAVDIVVTGNDIGEIETLKQHFTRNLK</sequence>
<feature type="region of interest" description="Disordered" evidence="1">
    <location>
        <begin position="236"/>
        <end position="260"/>
    </location>
</feature>
<dbReference type="Proteomes" id="UP000189703">
    <property type="component" value="Unplaced"/>
</dbReference>
<feature type="compositionally biased region" description="Low complexity" evidence="1">
    <location>
        <begin position="285"/>
        <end position="300"/>
    </location>
</feature>
<dbReference type="RefSeq" id="XP_010247565.1">
    <property type="nucleotide sequence ID" value="XM_010249263.1"/>
</dbReference>
<name>A0A1U7Z5H9_NELNU</name>
<dbReference type="PANTHER" id="PTHR34222:SF37">
    <property type="entry name" value="RETROTRANSPOSON GAG DOMAIN-CONTAINING PROTEIN"/>
    <property type="match status" value="1"/>
</dbReference>
<organism evidence="3 4">
    <name type="scientific">Nelumbo nucifera</name>
    <name type="common">Sacred lotus</name>
    <dbReference type="NCBI Taxonomy" id="4432"/>
    <lineage>
        <taxon>Eukaryota</taxon>
        <taxon>Viridiplantae</taxon>
        <taxon>Streptophyta</taxon>
        <taxon>Embryophyta</taxon>
        <taxon>Tracheophyta</taxon>
        <taxon>Spermatophyta</taxon>
        <taxon>Magnoliopsida</taxon>
        <taxon>Proteales</taxon>
        <taxon>Nelumbonaceae</taxon>
        <taxon>Nelumbo</taxon>
    </lineage>
</organism>
<dbReference type="OrthoDB" id="1411423at2759"/>
<reference evidence="4" key="1">
    <citation type="submission" date="2025-08" db="UniProtKB">
        <authorList>
            <consortium name="RefSeq"/>
        </authorList>
    </citation>
    <scope>IDENTIFICATION</scope>
</reference>
<feature type="region of interest" description="Disordered" evidence="1">
    <location>
        <begin position="284"/>
        <end position="305"/>
    </location>
</feature>
<dbReference type="KEGG" id="nnu:104590549"/>
<dbReference type="AlphaFoldDB" id="A0A1U7Z5H9"/>
<evidence type="ECO:0000313" key="3">
    <source>
        <dbReference type="Proteomes" id="UP000189703"/>
    </source>
</evidence>
<dbReference type="STRING" id="4432.A0A1U7Z5H9"/>
<evidence type="ECO:0000313" key="4">
    <source>
        <dbReference type="RefSeq" id="XP_010247565.1"/>
    </source>
</evidence>
<proteinExistence type="predicted"/>
<accession>A0A1U7Z5H9</accession>
<feature type="compositionally biased region" description="Low complexity" evidence="1">
    <location>
        <begin position="243"/>
        <end position="260"/>
    </location>
</feature>
<dbReference type="Pfam" id="PF07727">
    <property type="entry name" value="RVT_2"/>
    <property type="match status" value="1"/>
</dbReference>
<evidence type="ECO:0000256" key="1">
    <source>
        <dbReference type="SAM" id="MobiDB-lite"/>
    </source>
</evidence>
<dbReference type="PANTHER" id="PTHR34222">
    <property type="entry name" value="GAG_PRE-INTEGRS DOMAIN-CONTAINING PROTEIN"/>
    <property type="match status" value="1"/>
</dbReference>
<dbReference type="GeneID" id="104590549"/>
<dbReference type="eggNOG" id="KOG0017">
    <property type="taxonomic scope" value="Eukaryota"/>
</dbReference>